<evidence type="ECO:0000256" key="1">
    <source>
        <dbReference type="ARBA" id="ARBA00006484"/>
    </source>
</evidence>
<dbReference type="Gene3D" id="3.40.50.720">
    <property type="entry name" value="NAD(P)-binding Rossmann-like Domain"/>
    <property type="match status" value="1"/>
</dbReference>
<dbReference type="InterPro" id="IPR036291">
    <property type="entry name" value="NAD(P)-bd_dom_sf"/>
</dbReference>
<dbReference type="RefSeq" id="WP_245439229.1">
    <property type="nucleotide sequence ID" value="NZ_BJYU01000001.1"/>
</dbReference>
<protein>
    <submittedName>
        <fullName evidence="3">3-oxoacyl-ACP reductase</fullName>
    </submittedName>
</protein>
<evidence type="ECO:0000313" key="3">
    <source>
        <dbReference type="EMBL" id="GEO12416.1"/>
    </source>
</evidence>
<dbReference type="CDD" id="cd05233">
    <property type="entry name" value="SDR_c"/>
    <property type="match status" value="1"/>
</dbReference>
<accession>A0A512BKC3</accession>
<gene>
    <name evidence="3" type="ORF">MAE02_01120</name>
</gene>
<dbReference type="PRINTS" id="PR00081">
    <property type="entry name" value="GDHRDH"/>
</dbReference>
<dbReference type="GO" id="GO:0016616">
    <property type="term" value="F:oxidoreductase activity, acting on the CH-OH group of donors, NAD or NADP as acceptor"/>
    <property type="evidence" value="ECO:0007669"/>
    <property type="project" value="TreeGrafter"/>
</dbReference>
<dbReference type="SMART" id="SM00822">
    <property type="entry name" value="PKS_KR"/>
    <property type="match status" value="1"/>
</dbReference>
<dbReference type="AlphaFoldDB" id="A0A512BKC3"/>
<evidence type="ECO:0000259" key="2">
    <source>
        <dbReference type="SMART" id="SM00822"/>
    </source>
</evidence>
<feature type="domain" description="Ketoreductase" evidence="2">
    <location>
        <begin position="13"/>
        <end position="184"/>
    </location>
</feature>
<reference evidence="3 4" key="1">
    <citation type="submission" date="2019-07" db="EMBL/GenBank/DDBJ databases">
        <title>Whole genome shotgun sequence of Microvirga aerophila NBRC 106136.</title>
        <authorList>
            <person name="Hosoyama A."/>
            <person name="Uohara A."/>
            <person name="Ohji S."/>
            <person name="Ichikawa N."/>
        </authorList>
    </citation>
    <scope>NUCLEOTIDE SEQUENCE [LARGE SCALE GENOMIC DNA]</scope>
    <source>
        <strain evidence="3 4">NBRC 106136</strain>
    </source>
</reference>
<dbReference type="SUPFAM" id="SSF51735">
    <property type="entry name" value="NAD(P)-binding Rossmann-fold domains"/>
    <property type="match status" value="1"/>
</dbReference>
<comment type="caution">
    <text evidence="3">The sequence shown here is derived from an EMBL/GenBank/DDBJ whole genome shotgun (WGS) entry which is preliminary data.</text>
</comment>
<name>A0A512BKC3_9HYPH</name>
<dbReference type="InterPro" id="IPR057326">
    <property type="entry name" value="KR_dom"/>
</dbReference>
<dbReference type="PROSITE" id="PS00061">
    <property type="entry name" value="ADH_SHORT"/>
    <property type="match status" value="1"/>
</dbReference>
<organism evidence="3 4">
    <name type="scientific">Microvirga aerophila</name>
    <dbReference type="NCBI Taxonomy" id="670291"/>
    <lineage>
        <taxon>Bacteria</taxon>
        <taxon>Pseudomonadati</taxon>
        <taxon>Pseudomonadota</taxon>
        <taxon>Alphaproteobacteria</taxon>
        <taxon>Hyphomicrobiales</taxon>
        <taxon>Methylobacteriaceae</taxon>
        <taxon>Microvirga</taxon>
    </lineage>
</organism>
<dbReference type="InterPro" id="IPR020904">
    <property type="entry name" value="Sc_DH/Rdtase_CS"/>
</dbReference>
<dbReference type="Pfam" id="PF13561">
    <property type="entry name" value="adh_short_C2"/>
    <property type="match status" value="1"/>
</dbReference>
<dbReference type="EMBL" id="BJYU01000001">
    <property type="protein sequence ID" value="GEO12416.1"/>
    <property type="molecule type" value="Genomic_DNA"/>
</dbReference>
<comment type="similarity">
    <text evidence="1">Belongs to the short-chain dehydrogenases/reductases (SDR) family.</text>
</comment>
<keyword evidence="4" id="KW-1185">Reference proteome</keyword>
<evidence type="ECO:0000313" key="4">
    <source>
        <dbReference type="Proteomes" id="UP000321085"/>
    </source>
</evidence>
<proteinExistence type="inferred from homology"/>
<dbReference type="PRINTS" id="PR00080">
    <property type="entry name" value="SDRFAMILY"/>
</dbReference>
<dbReference type="InterPro" id="IPR002347">
    <property type="entry name" value="SDR_fam"/>
</dbReference>
<dbReference type="FunFam" id="3.40.50.720:FF:000084">
    <property type="entry name" value="Short-chain dehydrogenase reductase"/>
    <property type="match status" value="1"/>
</dbReference>
<sequence length="252" mass="26743">MTLERPLSSLEGRCALITGGASGIGLEITRMFASRGARVIVLDQNPEAARNMENVAVASGSVTEPSDVKQAFDVAEETFGPVDVVFANAGVSQNCPTLDLDFEGWRRVMGVNLDGVFLTAQEAGRRMIPRGQGHIILTSSIYGVVAAPERLGYVVSKSGVSAMTKALAVEWAQYGIRVNAIAPGYVRTPFVDDLQARGRLDIAALEKRTPIGRLIETREVAEVAAFLASDASGPITGQIIGIDGGWTAYGYV</sequence>
<dbReference type="PANTHER" id="PTHR42760">
    <property type="entry name" value="SHORT-CHAIN DEHYDROGENASES/REDUCTASES FAMILY MEMBER"/>
    <property type="match status" value="1"/>
</dbReference>
<dbReference type="Proteomes" id="UP000321085">
    <property type="component" value="Unassembled WGS sequence"/>
</dbReference>